<gene>
    <name evidence="1" type="ORF">C683_0870</name>
</gene>
<comment type="caution">
    <text evidence="1">The sequence shown here is derived from an EMBL/GenBank/DDBJ whole genome shotgun (WGS) entry which is preliminary data.</text>
</comment>
<dbReference type="EMBL" id="AMYT01000018">
    <property type="protein sequence ID" value="EKU27213.1"/>
    <property type="molecule type" value="Genomic_DNA"/>
</dbReference>
<dbReference type="STRING" id="1234409.C683_0870"/>
<protein>
    <submittedName>
        <fullName evidence="1">Uncharacterized protein</fullName>
    </submittedName>
</protein>
<sequence>MMAKKESIAKQITKSMFESNGQNYNDWIKQKYEEVGLALLRGGSSAYKDVIEERLCEEYAEDHIGDFMKKGATVKPHYEQKTNNFNKEEETE</sequence>
<keyword evidence="2" id="KW-1185">Reference proteome</keyword>
<name>K8ZKV4_9ENTE</name>
<reference evidence="1 2" key="1">
    <citation type="journal article" date="2013" name="Genome Announc.">
        <title>Draft Genome Sequence of Catellicoccus marimammalium, a Novel Species Commonly Found in Gull Feces.</title>
        <authorList>
            <person name="Weigand M.R."/>
            <person name="Ryu H."/>
            <person name="Bozcek L."/>
            <person name="Konstantinidis K.T."/>
            <person name="Santo Domingo J.W."/>
        </authorList>
    </citation>
    <scope>NUCLEOTIDE SEQUENCE [LARGE SCALE GENOMIC DNA]</scope>
    <source>
        <strain evidence="1 2">M35/04/3</strain>
    </source>
</reference>
<dbReference type="Proteomes" id="UP000016057">
    <property type="component" value="Unassembled WGS sequence"/>
</dbReference>
<proteinExistence type="predicted"/>
<accession>K8ZKV4</accession>
<evidence type="ECO:0000313" key="2">
    <source>
        <dbReference type="Proteomes" id="UP000016057"/>
    </source>
</evidence>
<organism evidence="1 2">
    <name type="scientific">Catellicoccus marimammalium M35/04/3</name>
    <dbReference type="NCBI Taxonomy" id="1234409"/>
    <lineage>
        <taxon>Bacteria</taxon>
        <taxon>Bacillati</taxon>
        <taxon>Bacillota</taxon>
        <taxon>Bacilli</taxon>
        <taxon>Lactobacillales</taxon>
        <taxon>Enterococcaceae</taxon>
        <taxon>Catellicoccus</taxon>
    </lineage>
</organism>
<evidence type="ECO:0000313" key="1">
    <source>
        <dbReference type="EMBL" id="EKU27213.1"/>
    </source>
</evidence>
<dbReference type="AlphaFoldDB" id="K8ZKV4"/>